<dbReference type="Proteomes" id="UP000002033">
    <property type="component" value="Chromosome"/>
</dbReference>
<dbReference type="EMBL" id="CP002083">
    <property type="protein sequence ID" value="ADJ22953.1"/>
    <property type="molecule type" value="Genomic_DNA"/>
</dbReference>
<dbReference type="RefSeq" id="WP_013215168.1">
    <property type="nucleotide sequence ID" value="NC_014313.1"/>
</dbReference>
<evidence type="ECO:0000313" key="2">
    <source>
        <dbReference type="EMBL" id="ADJ22953.1"/>
    </source>
</evidence>
<evidence type="ECO:0000256" key="1">
    <source>
        <dbReference type="SAM" id="Phobius"/>
    </source>
</evidence>
<accession>D8JVR4</accession>
<dbReference type="Pfam" id="PF13801">
    <property type="entry name" value="Metal_resist"/>
    <property type="match status" value="1"/>
</dbReference>
<name>D8JVR4_HYPDA</name>
<dbReference type="HOGENOM" id="CLU_1576368_0_0_5"/>
<dbReference type="InterPro" id="IPR025961">
    <property type="entry name" value="Metal_resist"/>
</dbReference>
<dbReference type="eggNOG" id="COG5612">
    <property type="taxonomic scope" value="Bacteria"/>
</dbReference>
<dbReference type="STRING" id="582899.Hden_1139"/>
<organism evidence="2 3">
    <name type="scientific">Hyphomicrobium denitrificans (strain ATCC 51888 / DSM 1869 / NCIMB 11706 / TK 0415)</name>
    <dbReference type="NCBI Taxonomy" id="582899"/>
    <lineage>
        <taxon>Bacteria</taxon>
        <taxon>Pseudomonadati</taxon>
        <taxon>Pseudomonadota</taxon>
        <taxon>Alphaproteobacteria</taxon>
        <taxon>Hyphomicrobiales</taxon>
        <taxon>Hyphomicrobiaceae</taxon>
        <taxon>Hyphomicrobium</taxon>
    </lineage>
</organism>
<gene>
    <name evidence="2" type="ordered locus">Hden_1139</name>
</gene>
<keyword evidence="1" id="KW-0812">Transmembrane</keyword>
<keyword evidence="1" id="KW-1133">Transmembrane helix</keyword>
<sequence>MTVDGNASASRRSRLVYPALIVSLALNLLFIGGMAAAAWHFNKRHVRGEFGLLAFARQLPPEHQDAFRKQVLEARASLKDEREAVRGAWLDVNAILTSEPFDKEKLKTALVKLRETESQFRAGLNNSFAEIAESVTPEERKLLQAWRDKRKPNFLRRGDVESHKADGDIKPD</sequence>
<proteinExistence type="predicted"/>
<keyword evidence="3" id="KW-1185">Reference proteome</keyword>
<feature type="transmembrane region" description="Helical" evidence="1">
    <location>
        <begin position="15"/>
        <end position="39"/>
    </location>
</feature>
<evidence type="ECO:0000313" key="3">
    <source>
        <dbReference type="Proteomes" id="UP000002033"/>
    </source>
</evidence>
<reference evidence="3" key="1">
    <citation type="journal article" date="2011" name="J. Bacteriol.">
        <title>Genome sequences of eight morphologically diverse alphaproteobacteria.</title>
        <authorList>
            <consortium name="US DOE Joint Genome Institute"/>
            <person name="Brown P.J."/>
            <person name="Kysela D.T."/>
            <person name="Buechlein A."/>
            <person name="Hemmerich C."/>
            <person name="Brun Y.V."/>
        </authorList>
    </citation>
    <scope>NUCLEOTIDE SEQUENCE [LARGE SCALE GENOMIC DNA]</scope>
    <source>
        <strain evidence="3">ATCC 51888 / DSM 1869 / NCIB 11706 / TK 0415</strain>
    </source>
</reference>
<keyword evidence="1" id="KW-0472">Membrane</keyword>
<dbReference type="KEGG" id="hdn:Hden_1139"/>
<dbReference type="OrthoDB" id="7931627at2"/>
<protein>
    <submittedName>
        <fullName evidence="2">Putative membrane-associated protein</fullName>
    </submittedName>
</protein>
<dbReference type="AlphaFoldDB" id="D8JVR4"/>